<comment type="caution">
    <text evidence="6">The sequence shown here is derived from an EMBL/GenBank/DDBJ whole genome shotgun (WGS) entry which is preliminary data.</text>
</comment>
<dbReference type="GO" id="GO:0005524">
    <property type="term" value="F:ATP binding"/>
    <property type="evidence" value="ECO:0007669"/>
    <property type="project" value="InterPro"/>
</dbReference>
<evidence type="ECO:0000313" key="7">
    <source>
        <dbReference type="Proteomes" id="UP000807025"/>
    </source>
</evidence>
<sequence length="456" mass="50018">MEGENMGLLPCGGVDNVNNGCGVIFEQLPANAVLCSLCKKLQGLPKEKVIALRMHNGWASSSIGPATSETELSNFRANSGKVNMFSVQYELCMSTALKSVDRLQEGILKDLNACWVSRHISNLRLNETELRVKGNMALHPDDDALTIRQWYNKNARAEICNVYIAIPTGMGKGTKGTSFAVEIFIDMDLYLAQMGEGEESELLTVALTFQAPLESSFNNGSSINSLPLIELAITVYFIRIICTVDANTSAPSLSEVDTVEVGLLERNELEVVSGSEGQMKKLYGLVIEGQQYVAKKLVNAGKGLIKGGVPVVTVLKCLTTDIVRLTQLWTFMDQFYAQAQEYGAEVAILVFIHYVLQITTCKYMFADMQGSLEILADQQQSVMVLFDPMTHTLEKLLGLGDHGLAGIQKLQLCENEQLASTCKQLQQGQASAGDNLYIDKEDELESNNNRGSDKEE</sequence>
<dbReference type="Gene3D" id="3.20.200.10">
    <property type="entry name" value="MHCK/EF2 kinase"/>
    <property type="match status" value="1"/>
</dbReference>
<dbReference type="Pfam" id="PF02816">
    <property type="entry name" value="Alpha_kinase"/>
    <property type="match status" value="1"/>
</dbReference>
<dbReference type="EMBL" id="MU154535">
    <property type="protein sequence ID" value="KAF9498774.1"/>
    <property type="molecule type" value="Genomic_DNA"/>
</dbReference>
<keyword evidence="3" id="KW-0418">Kinase</keyword>
<evidence type="ECO:0000256" key="1">
    <source>
        <dbReference type="ARBA" id="ARBA00022527"/>
    </source>
</evidence>
<name>A0A9P6DI28_PLEER</name>
<feature type="domain" description="Alpha-type protein kinase" evidence="5">
    <location>
        <begin position="346"/>
        <end position="409"/>
    </location>
</feature>
<evidence type="ECO:0000256" key="4">
    <source>
        <dbReference type="SAM" id="MobiDB-lite"/>
    </source>
</evidence>
<dbReference type="Proteomes" id="UP000807025">
    <property type="component" value="Unassembled WGS sequence"/>
</dbReference>
<dbReference type="GO" id="GO:0004674">
    <property type="term" value="F:protein serine/threonine kinase activity"/>
    <property type="evidence" value="ECO:0007669"/>
    <property type="project" value="UniProtKB-KW"/>
</dbReference>
<keyword evidence="1" id="KW-0723">Serine/threonine-protein kinase</keyword>
<evidence type="ECO:0000256" key="2">
    <source>
        <dbReference type="ARBA" id="ARBA00022679"/>
    </source>
</evidence>
<reference evidence="6" key="1">
    <citation type="submission" date="2020-11" db="EMBL/GenBank/DDBJ databases">
        <authorList>
            <consortium name="DOE Joint Genome Institute"/>
            <person name="Ahrendt S."/>
            <person name="Riley R."/>
            <person name="Andreopoulos W."/>
            <person name="Labutti K."/>
            <person name="Pangilinan J."/>
            <person name="Ruiz-Duenas F.J."/>
            <person name="Barrasa J.M."/>
            <person name="Sanchez-Garcia M."/>
            <person name="Camarero S."/>
            <person name="Miyauchi S."/>
            <person name="Serrano A."/>
            <person name="Linde D."/>
            <person name="Babiker R."/>
            <person name="Drula E."/>
            <person name="Ayuso-Fernandez I."/>
            <person name="Pacheco R."/>
            <person name="Padilla G."/>
            <person name="Ferreira P."/>
            <person name="Barriuso J."/>
            <person name="Kellner H."/>
            <person name="Castanera R."/>
            <person name="Alfaro M."/>
            <person name="Ramirez L."/>
            <person name="Pisabarro A.G."/>
            <person name="Kuo A."/>
            <person name="Tritt A."/>
            <person name="Lipzen A."/>
            <person name="He G."/>
            <person name="Yan M."/>
            <person name="Ng V."/>
            <person name="Cullen D."/>
            <person name="Martin F."/>
            <person name="Rosso M.-N."/>
            <person name="Henrissat B."/>
            <person name="Hibbett D."/>
            <person name="Martinez A.T."/>
            <person name="Grigoriev I.V."/>
        </authorList>
    </citation>
    <scope>NUCLEOTIDE SEQUENCE</scope>
    <source>
        <strain evidence="6">ATCC 90797</strain>
    </source>
</reference>
<proteinExistence type="predicted"/>
<accession>A0A9P6DI28</accession>
<evidence type="ECO:0000256" key="3">
    <source>
        <dbReference type="ARBA" id="ARBA00022777"/>
    </source>
</evidence>
<dbReference type="OrthoDB" id="301415at2759"/>
<keyword evidence="2" id="KW-0808">Transferase</keyword>
<feature type="region of interest" description="Disordered" evidence="4">
    <location>
        <begin position="433"/>
        <end position="456"/>
    </location>
</feature>
<protein>
    <recommendedName>
        <fullName evidence="5">Alpha-type protein kinase domain-containing protein</fullName>
    </recommendedName>
</protein>
<evidence type="ECO:0000259" key="5">
    <source>
        <dbReference type="Pfam" id="PF02816"/>
    </source>
</evidence>
<organism evidence="6 7">
    <name type="scientific">Pleurotus eryngii</name>
    <name type="common">Boletus of the steppes</name>
    <dbReference type="NCBI Taxonomy" id="5323"/>
    <lineage>
        <taxon>Eukaryota</taxon>
        <taxon>Fungi</taxon>
        <taxon>Dikarya</taxon>
        <taxon>Basidiomycota</taxon>
        <taxon>Agaricomycotina</taxon>
        <taxon>Agaricomycetes</taxon>
        <taxon>Agaricomycetidae</taxon>
        <taxon>Agaricales</taxon>
        <taxon>Pleurotineae</taxon>
        <taxon>Pleurotaceae</taxon>
        <taxon>Pleurotus</taxon>
    </lineage>
</organism>
<gene>
    <name evidence="6" type="ORF">BDN71DRAFT_1428447</name>
</gene>
<dbReference type="SUPFAM" id="SSF56112">
    <property type="entry name" value="Protein kinase-like (PK-like)"/>
    <property type="match status" value="1"/>
</dbReference>
<dbReference type="InterPro" id="IPR011009">
    <property type="entry name" value="Kinase-like_dom_sf"/>
</dbReference>
<dbReference type="AlphaFoldDB" id="A0A9P6DI28"/>
<evidence type="ECO:0000313" key="6">
    <source>
        <dbReference type="EMBL" id="KAF9498774.1"/>
    </source>
</evidence>
<keyword evidence="7" id="KW-1185">Reference proteome</keyword>
<dbReference type="InterPro" id="IPR004166">
    <property type="entry name" value="a-kinase_dom"/>
</dbReference>